<keyword evidence="8" id="KW-1185">Reference proteome</keyword>
<dbReference type="GO" id="GO:0005829">
    <property type="term" value="C:cytosol"/>
    <property type="evidence" value="ECO:0007669"/>
    <property type="project" value="TreeGrafter"/>
</dbReference>
<dbReference type="InterPro" id="IPR012337">
    <property type="entry name" value="RNaseH-like_sf"/>
</dbReference>
<protein>
    <recommendedName>
        <fullName evidence="5">Putative pre-16S rRNA nuclease</fullName>
        <ecNumber evidence="5">3.1.-.-</ecNumber>
    </recommendedName>
</protein>
<evidence type="ECO:0000256" key="2">
    <source>
        <dbReference type="ARBA" id="ARBA00022517"/>
    </source>
</evidence>
<keyword evidence="1 5" id="KW-0963">Cytoplasm</keyword>
<dbReference type="PANTHER" id="PTHR33317">
    <property type="entry name" value="POLYNUCLEOTIDYL TRANSFERASE, RIBONUCLEASE H-LIKE SUPERFAMILY PROTEIN"/>
    <property type="match status" value="1"/>
</dbReference>
<keyword evidence="3 5" id="KW-0540">Nuclease</keyword>
<evidence type="ECO:0000256" key="1">
    <source>
        <dbReference type="ARBA" id="ARBA00022490"/>
    </source>
</evidence>
<dbReference type="InterPro" id="IPR037027">
    <property type="entry name" value="YqgF/RNaseH-like_dom_sf"/>
</dbReference>
<reference evidence="7" key="1">
    <citation type="journal article" date="2014" name="Int. J. Syst. Evol. Microbiol.">
        <title>Complete genome sequence of Corynebacterium casei LMG S-19264T (=DSM 44701T), isolated from a smear-ripened cheese.</title>
        <authorList>
            <consortium name="US DOE Joint Genome Institute (JGI-PGF)"/>
            <person name="Walter F."/>
            <person name="Albersmeier A."/>
            <person name="Kalinowski J."/>
            <person name="Ruckert C."/>
        </authorList>
    </citation>
    <scope>NUCLEOTIDE SEQUENCE</scope>
    <source>
        <strain evidence="7">KCTC 22169</strain>
    </source>
</reference>
<comment type="similarity">
    <text evidence="5">Belongs to the YqgF HJR family.</text>
</comment>
<dbReference type="Proteomes" id="UP000626148">
    <property type="component" value="Unassembled WGS sequence"/>
</dbReference>
<evidence type="ECO:0000259" key="6">
    <source>
        <dbReference type="SMART" id="SM00732"/>
    </source>
</evidence>
<dbReference type="GO" id="GO:0004518">
    <property type="term" value="F:nuclease activity"/>
    <property type="evidence" value="ECO:0007669"/>
    <property type="project" value="UniProtKB-KW"/>
</dbReference>
<dbReference type="EMBL" id="BMXR01000002">
    <property type="protein sequence ID" value="GGX44248.1"/>
    <property type="molecule type" value="Genomic_DNA"/>
</dbReference>
<dbReference type="InterPro" id="IPR005227">
    <property type="entry name" value="YqgF"/>
</dbReference>
<feature type="domain" description="YqgF/RNase H-like" evidence="6">
    <location>
        <begin position="6"/>
        <end position="106"/>
    </location>
</feature>
<dbReference type="CDD" id="cd16964">
    <property type="entry name" value="YqgF"/>
    <property type="match status" value="1"/>
</dbReference>
<evidence type="ECO:0000313" key="7">
    <source>
        <dbReference type="EMBL" id="GGX44248.1"/>
    </source>
</evidence>
<dbReference type="SMART" id="SM00732">
    <property type="entry name" value="YqgFc"/>
    <property type="match status" value="1"/>
</dbReference>
<keyword evidence="2 5" id="KW-0690">Ribosome biogenesis</keyword>
<name>A0A918N7I2_9GAMM</name>
<dbReference type="RefSeq" id="WP_189607281.1">
    <property type="nucleotide sequence ID" value="NZ_BMXR01000002.1"/>
</dbReference>
<dbReference type="AlphaFoldDB" id="A0A918N7I2"/>
<dbReference type="GO" id="GO:0016788">
    <property type="term" value="F:hydrolase activity, acting on ester bonds"/>
    <property type="evidence" value="ECO:0007669"/>
    <property type="project" value="UniProtKB-UniRule"/>
</dbReference>
<dbReference type="Pfam" id="PF03652">
    <property type="entry name" value="RuvX"/>
    <property type="match status" value="1"/>
</dbReference>
<evidence type="ECO:0000256" key="5">
    <source>
        <dbReference type="HAMAP-Rule" id="MF_00651"/>
    </source>
</evidence>
<proteinExistence type="inferred from homology"/>
<accession>A0A918N7I2</accession>
<evidence type="ECO:0000256" key="4">
    <source>
        <dbReference type="ARBA" id="ARBA00022801"/>
    </source>
</evidence>
<comment type="function">
    <text evidence="5">Could be a nuclease involved in processing of the 5'-end of pre-16S rRNA.</text>
</comment>
<dbReference type="PANTHER" id="PTHR33317:SF4">
    <property type="entry name" value="POLYNUCLEOTIDYL TRANSFERASE, RIBONUCLEASE H-LIKE SUPERFAMILY PROTEIN"/>
    <property type="match status" value="1"/>
</dbReference>
<dbReference type="GO" id="GO:0000967">
    <property type="term" value="P:rRNA 5'-end processing"/>
    <property type="evidence" value="ECO:0007669"/>
    <property type="project" value="UniProtKB-UniRule"/>
</dbReference>
<comment type="caution">
    <text evidence="7">The sequence shown here is derived from an EMBL/GenBank/DDBJ whole genome shotgun (WGS) entry which is preliminary data.</text>
</comment>
<evidence type="ECO:0000313" key="8">
    <source>
        <dbReference type="Proteomes" id="UP000626148"/>
    </source>
</evidence>
<evidence type="ECO:0000256" key="3">
    <source>
        <dbReference type="ARBA" id="ARBA00022722"/>
    </source>
</evidence>
<dbReference type="Gene3D" id="3.30.420.140">
    <property type="entry name" value="YqgF/RNase H-like domain"/>
    <property type="match status" value="1"/>
</dbReference>
<dbReference type="NCBIfam" id="TIGR00250">
    <property type="entry name" value="RNAse_H_YqgF"/>
    <property type="match status" value="1"/>
</dbReference>
<dbReference type="HAMAP" id="MF_00651">
    <property type="entry name" value="Nuclease_YqgF"/>
    <property type="match status" value="1"/>
</dbReference>
<organism evidence="7 8">
    <name type="scientific">Saccharospirillum salsuginis</name>
    <dbReference type="NCBI Taxonomy" id="418750"/>
    <lineage>
        <taxon>Bacteria</taxon>
        <taxon>Pseudomonadati</taxon>
        <taxon>Pseudomonadota</taxon>
        <taxon>Gammaproteobacteria</taxon>
        <taxon>Oceanospirillales</taxon>
        <taxon>Saccharospirillaceae</taxon>
        <taxon>Saccharospirillum</taxon>
    </lineage>
</organism>
<reference evidence="7" key="2">
    <citation type="submission" date="2020-09" db="EMBL/GenBank/DDBJ databases">
        <authorList>
            <person name="Sun Q."/>
            <person name="Kim S."/>
        </authorList>
    </citation>
    <scope>NUCLEOTIDE SEQUENCE</scope>
    <source>
        <strain evidence="7">KCTC 22169</strain>
    </source>
</reference>
<sequence>MSDSAGYWLGFDFGLGWIGVATGQTLTRTASPLPPLRARDGIPDWDDIDTLVREWKPVSFVVGIPYNMDGSDSEMGQRANKFRKRLHGRYGLPAEGVDERLSSREARNQMGQKGSTLTKARQAQIDSVAAQLILETYLQGL</sequence>
<dbReference type="InterPro" id="IPR006641">
    <property type="entry name" value="YqgF/RNaseH-like_dom"/>
</dbReference>
<dbReference type="SUPFAM" id="SSF53098">
    <property type="entry name" value="Ribonuclease H-like"/>
    <property type="match status" value="1"/>
</dbReference>
<comment type="subcellular location">
    <subcellularLocation>
        <location evidence="5">Cytoplasm</location>
    </subcellularLocation>
</comment>
<dbReference type="EC" id="3.1.-.-" evidence="5"/>
<gene>
    <name evidence="7" type="ORF">GCM10007392_08790</name>
</gene>
<keyword evidence="4 5" id="KW-0378">Hydrolase</keyword>